<dbReference type="OrthoDB" id="3341102at2759"/>
<name>A0A3N4J233_9PEZI</name>
<feature type="non-terminal residue" evidence="1">
    <location>
        <position position="1"/>
    </location>
</feature>
<evidence type="ECO:0000313" key="2">
    <source>
        <dbReference type="Proteomes" id="UP000276215"/>
    </source>
</evidence>
<organism evidence="1 2">
    <name type="scientific">Choiromyces venosus 120613-1</name>
    <dbReference type="NCBI Taxonomy" id="1336337"/>
    <lineage>
        <taxon>Eukaryota</taxon>
        <taxon>Fungi</taxon>
        <taxon>Dikarya</taxon>
        <taxon>Ascomycota</taxon>
        <taxon>Pezizomycotina</taxon>
        <taxon>Pezizomycetes</taxon>
        <taxon>Pezizales</taxon>
        <taxon>Tuberaceae</taxon>
        <taxon>Choiromyces</taxon>
    </lineage>
</organism>
<proteinExistence type="predicted"/>
<gene>
    <name evidence="1" type="ORF">L873DRAFT_1710015</name>
</gene>
<dbReference type="Proteomes" id="UP000276215">
    <property type="component" value="Unassembled WGS sequence"/>
</dbReference>
<evidence type="ECO:0000313" key="1">
    <source>
        <dbReference type="EMBL" id="RPA92422.1"/>
    </source>
</evidence>
<sequence>NVILGVVQQMNPQILEQIPDSKTGQTITISISFMKRFLYEKLNWSFQANTKSCQKVPKDWQQKCYETFL</sequence>
<protein>
    <submittedName>
        <fullName evidence="1">Uncharacterized protein</fullName>
    </submittedName>
</protein>
<keyword evidence="2" id="KW-1185">Reference proteome</keyword>
<dbReference type="EMBL" id="ML120473">
    <property type="protein sequence ID" value="RPA92422.1"/>
    <property type="molecule type" value="Genomic_DNA"/>
</dbReference>
<reference evidence="1 2" key="1">
    <citation type="journal article" date="2018" name="Nat. Ecol. Evol.">
        <title>Pezizomycetes genomes reveal the molecular basis of ectomycorrhizal truffle lifestyle.</title>
        <authorList>
            <person name="Murat C."/>
            <person name="Payen T."/>
            <person name="Noel B."/>
            <person name="Kuo A."/>
            <person name="Morin E."/>
            <person name="Chen J."/>
            <person name="Kohler A."/>
            <person name="Krizsan K."/>
            <person name="Balestrini R."/>
            <person name="Da Silva C."/>
            <person name="Montanini B."/>
            <person name="Hainaut M."/>
            <person name="Levati E."/>
            <person name="Barry K.W."/>
            <person name="Belfiori B."/>
            <person name="Cichocki N."/>
            <person name="Clum A."/>
            <person name="Dockter R.B."/>
            <person name="Fauchery L."/>
            <person name="Guy J."/>
            <person name="Iotti M."/>
            <person name="Le Tacon F."/>
            <person name="Lindquist E.A."/>
            <person name="Lipzen A."/>
            <person name="Malagnac F."/>
            <person name="Mello A."/>
            <person name="Molinier V."/>
            <person name="Miyauchi S."/>
            <person name="Poulain J."/>
            <person name="Riccioni C."/>
            <person name="Rubini A."/>
            <person name="Sitrit Y."/>
            <person name="Splivallo R."/>
            <person name="Traeger S."/>
            <person name="Wang M."/>
            <person name="Zifcakova L."/>
            <person name="Wipf D."/>
            <person name="Zambonelli A."/>
            <person name="Paolocci F."/>
            <person name="Nowrousian M."/>
            <person name="Ottonello S."/>
            <person name="Baldrian P."/>
            <person name="Spatafora J.W."/>
            <person name="Henrissat B."/>
            <person name="Nagy L.G."/>
            <person name="Aury J.M."/>
            <person name="Wincker P."/>
            <person name="Grigoriev I.V."/>
            <person name="Bonfante P."/>
            <person name="Martin F.M."/>
        </authorList>
    </citation>
    <scope>NUCLEOTIDE SEQUENCE [LARGE SCALE GENOMIC DNA]</scope>
    <source>
        <strain evidence="1 2">120613-1</strain>
    </source>
</reference>
<dbReference type="AlphaFoldDB" id="A0A3N4J233"/>
<accession>A0A3N4J233</accession>